<sequence length="294" mass="33330">MPDSATIRTINISSLRCPVNISGDFGILPLSGEKALEILAVSFKTKFFALLITTAGKAEVTLDGTCHPVSRGNVVFINYNQVGRLEMESTFSARMIVFTRSFYNLIYTGNHRIKNDTAFSGLPSVAKFRRQEFTEFLGTVTDIIAEGSRQQALAREVVCLLLKVMMLKYIRASGGENYIGFKTNRTLAYVESFETLVNQNFRQLKRTSEYAGKLNITPNYLNSIVKERMDLTAEQYIRNRVILEAERLLLNTNLSVTEIAFDLGFTDKSHFGKYFRKTTGESPNRFRQKFVSEQ</sequence>
<dbReference type="Proteomes" id="UP000539710">
    <property type="component" value="Unassembled WGS sequence"/>
</dbReference>
<dbReference type="GO" id="GO:0043565">
    <property type="term" value="F:sequence-specific DNA binding"/>
    <property type="evidence" value="ECO:0007669"/>
    <property type="project" value="InterPro"/>
</dbReference>
<evidence type="ECO:0000256" key="1">
    <source>
        <dbReference type="ARBA" id="ARBA00023015"/>
    </source>
</evidence>
<accession>A0A838Z9P2</accession>
<keyword evidence="1" id="KW-0805">Transcription regulation</keyword>
<feature type="domain" description="HTH araC/xylS-type" evidence="4">
    <location>
        <begin position="191"/>
        <end position="289"/>
    </location>
</feature>
<dbReference type="SUPFAM" id="SSF46689">
    <property type="entry name" value="Homeodomain-like"/>
    <property type="match status" value="1"/>
</dbReference>
<dbReference type="GO" id="GO:0003700">
    <property type="term" value="F:DNA-binding transcription factor activity"/>
    <property type="evidence" value="ECO:0007669"/>
    <property type="project" value="InterPro"/>
</dbReference>
<dbReference type="Pfam" id="PF12833">
    <property type="entry name" value="HTH_18"/>
    <property type="match status" value="1"/>
</dbReference>
<proteinExistence type="predicted"/>
<dbReference type="EMBL" id="JACEUX010000001">
    <property type="protein sequence ID" value="MBA5245705.1"/>
    <property type="molecule type" value="Genomic_DNA"/>
</dbReference>
<dbReference type="Gene3D" id="1.10.10.60">
    <property type="entry name" value="Homeodomain-like"/>
    <property type="match status" value="1"/>
</dbReference>
<reference evidence="6" key="1">
    <citation type="submission" date="2020-07" db="EMBL/GenBank/DDBJ databases">
        <title>Flavobacterium sp. xlx-214.</title>
        <authorList>
            <person name="Yang C."/>
        </authorList>
    </citation>
    <scope>NUCLEOTIDE SEQUENCE [LARGE SCALE GENOMIC DNA]</scope>
    <source>
        <strain evidence="6">CX-624</strain>
    </source>
</reference>
<comment type="caution">
    <text evidence="5">The sequence shown here is derived from an EMBL/GenBank/DDBJ whole genome shotgun (WGS) entry which is preliminary data.</text>
</comment>
<organism evidence="5 6">
    <name type="scientific">Marnyiella aurantia</name>
    <dbReference type="NCBI Taxonomy" id="2758037"/>
    <lineage>
        <taxon>Bacteria</taxon>
        <taxon>Pseudomonadati</taxon>
        <taxon>Bacteroidota</taxon>
        <taxon>Flavobacteriia</taxon>
        <taxon>Flavobacteriales</taxon>
        <taxon>Weeksellaceae</taxon>
        <taxon>Marnyiella</taxon>
    </lineage>
</organism>
<dbReference type="PROSITE" id="PS01124">
    <property type="entry name" value="HTH_ARAC_FAMILY_2"/>
    <property type="match status" value="1"/>
</dbReference>
<dbReference type="RefSeq" id="WP_181885828.1">
    <property type="nucleotide sequence ID" value="NZ_JACEUX010000001.1"/>
</dbReference>
<dbReference type="PRINTS" id="PR00032">
    <property type="entry name" value="HTHARAC"/>
</dbReference>
<keyword evidence="3" id="KW-0804">Transcription</keyword>
<dbReference type="InterPro" id="IPR020449">
    <property type="entry name" value="Tscrpt_reg_AraC-type_HTH"/>
</dbReference>
<evidence type="ECO:0000256" key="3">
    <source>
        <dbReference type="ARBA" id="ARBA00023163"/>
    </source>
</evidence>
<dbReference type="InterPro" id="IPR018060">
    <property type="entry name" value="HTH_AraC"/>
</dbReference>
<dbReference type="PANTHER" id="PTHR43280:SF32">
    <property type="entry name" value="TRANSCRIPTIONAL REGULATORY PROTEIN"/>
    <property type="match status" value="1"/>
</dbReference>
<dbReference type="AlphaFoldDB" id="A0A838Z9P2"/>
<evidence type="ECO:0000256" key="2">
    <source>
        <dbReference type="ARBA" id="ARBA00023125"/>
    </source>
</evidence>
<name>A0A838Z9P2_9FLAO</name>
<dbReference type="SMART" id="SM00342">
    <property type="entry name" value="HTH_ARAC"/>
    <property type="match status" value="1"/>
</dbReference>
<evidence type="ECO:0000313" key="5">
    <source>
        <dbReference type="EMBL" id="MBA5245705.1"/>
    </source>
</evidence>
<protein>
    <submittedName>
        <fullName evidence="5">AraC family transcriptional regulator</fullName>
    </submittedName>
</protein>
<keyword evidence="6" id="KW-1185">Reference proteome</keyword>
<evidence type="ECO:0000313" key="6">
    <source>
        <dbReference type="Proteomes" id="UP000539710"/>
    </source>
</evidence>
<dbReference type="PANTHER" id="PTHR43280">
    <property type="entry name" value="ARAC-FAMILY TRANSCRIPTIONAL REGULATOR"/>
    <property type="match status" value="1"/>
</dbReference>
<gene>
    <name evidence="5" type="ORF">H2507_00830</name>
</gene>
<keyword evidence="2" id="KW-0238">DNA-binding</keyword>
<evidence type="ECO:0000259" key="4">
    <source>
        <dbReference type="PROSITE" id="PS01124"/>
    </source>
</evidence>
<dbReference type="InterPro" id="IPR009057">
    <property type="entry name" value="Homeodomain-like_sf"/>
</dbReference>